<evidence type="ECO:0000256" key="2">
    <source>
        <dbReference type="SAM" id="Phobius"/>
    </source>
</evidence>
<sequence length="225" mass="24892">MTPFSVFATDTTNTSLKVRIAMLAIFPFPFTFLTVFGAVANAILPTLGDIPLGISALLSAAIIIDAVRYRCVCKTQASTVVLLTDIMLAASHVTMFVITQVVMGMESQCRRYHCYNKEGLVLLAGYGNLFFLVFAAAHVYLAIKSIYAGYRRNEYADRCEDCNSIAMPRFKSFRGLGYFGRRAGGKEYAQLSVQDNEDPDKGRFCNEDAEGEDEAMLKPSTEEHV</sequence>
<accession>A0A6A6W478</accession>
<keyword evidence="2" id="KW-1133">Transmembrane helix</keyword>
<dbReference type="Proteomes" id="UP000799437">
    <property type="component" value="Unassembled WGS sequence"/>
</dbReference>
<evidence type="ECO:0000313" key="4">
    <source>
        <dbReference type="Proteomes" id="UP000799437"/>
    </source>
</evidence>
<feature type="transmembrane region" description="Helical" evidence="2">
    <location>
        <begin position="123"/>
        <end position="143"/>
    </location>
</feature>
<evidence type="ECO:0000256" key="1">
    <source>
        <dbReference type="SAM" id="MobiDB-lite"/>
    </source>
</evidence>
<name>A0A6A6W478_9PEZI</name>
<protein>
    <recommendedName>
        <fullName evidence="5">MARVEL domain-containing protein</fullName>
    </recommendedName>
</protein>
<evidence type="ECO:0008006" key="5">
    <source>
        <dbReference type="Google" id="ProtNLM"/>
    </source>
</evidence>
<organism evidence="3 4">
    <name type="scientific">Pseudovirgaria hyperparasitica</name>
    <dbReference type="NCBI Taxonomy" id="470096"/>
    <lineage>
        <taxon>Eukaryota</taxon>
        <taxon>Fungi</taxon>
        <taxon>Dikarya</taxon>
        <taxon>Ascomycota</taxon>
        <taxon>Pezizomycotina</taxon>
        <taxon>Dothideomycetes</taxon>
        <taxon>Dothideomycetes incertae sedis</taxon>
        <taxon>Acrospermales</taxon>
        <taxon>Acrospermaceae</taxon>
        <taxon>Pseudovirgaria</taxon>
    </lineage>
</organism>
<feature type="region of interest" description="Disordered" evidence="1">
    <location>
        <begin position="190"/>
        <end position="225"/>
    </location>
</feature>
<evidence type="ECO:0000313" key="3">
    <source>
        <dbReference type="EMBL" id="KAF2757738.1"/>
    </source>
</evidence>
<gene>
    <name evidence="3" type="ORF">EJ05DRAFT_501260</name>
</gene>
<dbReference type="AlphaFoldDB" id="A0A6A6W478"/>
<feature type="transmembrane region" description="Helical" evidence="2">
    <location>
        <begin position="20"/>
        <end position="44"/>
    </location>
</feature>
<keyword evidence="2" id="KW-0812">Transmembrane</keyword>
<proteinExistence type="predicted"/>
<keyword evidence="4" id="KW-1185">Reference proteome</keyword>
<keyword evidence="2" id="KW-0472">Membrane</keyword>
<dbReference type="RefSeq" id="XP_033600189.1">
    <property type="nucleotide sequence ID" value="XM_033747098.1"/>
</dbReference>
<dbReference type="EMBL" id="ML996573">
    <property type="protein sequence ID" value="KAF2757738.1"/>
    <property type="molecule type" value="Genomic_DNA"/>
</dbReference>
<dbReference type="GeneID" id="54488152"/>
<reference evidence="3" key="1">
    <citation type="journal article" date="2020" name="Stud. Mycol.">
        <title>101 Dothideomycetes genomes: a test case for predicting lifestyles and emergence of pathogens.</title>
        <authorList>
            <person name="Haridas S."/>
            <person name="Albert R."/>
            <person name="Binder M."/>
            <person name="Bloem J."/>
            <person name="Labutti K."/>
            <person name="Salamov A."/>
            <person name="Andreopoulos B."/>
            <person name="Baker S."/>
            <person name="Barry K."/>
            <person name="Bills G."/>
            <person name="Bluhm B."/>
            <person name="Cannon C."/>
            <person name="Castanera R."/>
            <person name="Culley D."/>
            <person name="Daum C."/>
            <person name="Ezra D."/>
            <person name="Gonzalez J."/>
            <person name="Henrissat B."/>
            <person name="Kuo A."/>
            <person name="Liang C."/>
            <person name="Lipzen A."/>
            <person name="Lutzoni F."/>
            <person name="Magnuson J."/>
            <person name="Mondo S."/>
            <person name="Nolan M."/>
            <person name="Ohm R."/>
            <person name="Pangilinan J."/>
            <person name="Park H.-J."/>
            <person name="Ramirez L."/>
            <person name="Alfaro M."/>
            <person name="Sun H."/>
            <person name="Tritt A."/>
            <person name="Yoshinaga Y."/>
            <person name="Zwiers L.-H."/>
            <person name="Turgeon B."/>
            <person name="Goodwin S."/>
            <person name="Spatafora J."/>
            <person name="Crous P."/>
            <person name="Grigoriev I."/>
        </authorList>
    </citation>
    <scope>NUCLEOTIDE SEQUENCE</scope>
    <source>
        <strain evidence="3">CBS 121739</strain>
    </source>
</reference>
<feature type="transmembrane region" description="Helical" evidence="2">
    <location>
        <begin position="79"/>
        <end position="103"/>
    </location>
</feature>
<feature type="transmembrane region" description="Helical" evidence="2">
    <location>
        <begin position="50"/>
        <end position="67"/>
    </location>
</feature>